<dbReference type="GO" id="GO:0008270">
    <property type="term" value="F:zinc ion binding"/>
    <property type="evidence" value="ECO:0007669"/>
    <property type="project" value="InterPro"/>
</dbReference>
<dbReference type="SUPFAM" id="SSF57756">
    <property type="entry name" value="Retrovirus zinc finger-like domains"/>
    <property type="match status" value="1"/>
</dbReference>
<accession>A0A6L2M972</accession>
<feature type="coiled-coil region" evidence="1">
    <location>
        <begin position="108"/>
        <end position="135"/>
    </location>
</feature>
<protein>
    <submittedName>
        <fullName evidence="7">Retrovirus-related Pol polyprotein from transposon TNT 1-94</fullName>
    </submittedName>
</protein>
<dbReference type="InterPro" id="IPR013103">
    <property type="entry name" value="RVT_2"/>
</dbReference>
<evidence type="ECO:0000259" key="3">
    <source>
        <dbReference type="Pfam" id="PF03732"/>
    </source>
</evidence>
<feature type="region of interest" description="Disordered" evidence="2">
    <location>
        <begin position="203"/>
        <end position="227"/>
    </location>
</feature>
<dbReference type="PANTHER" id="PTHR33067">
    <property type="entry name" value="RNA-DIRECTED DNA POLYMERASE-RELATED"/>
    <property type="match status" value="1"/>
</dbReference>
<dbReference type="Pfam" id="PF07727">
    <property type="entry name" value="RVT_2"/>
    <property type="match status" value="1"/>
</dbReference>
<dbReference type="InterPro" id="IPR036875">
    <property type="entry name" value="Znf_CCHC_sf"/>
</dbReference>
<organism evidence="7">
    <name type="scientific">Tanacetum cinerariifolium</name>
    <name type="common">Dalmatian daisy</name>
    <name type="synonym">Chrysanthemum cinerariifolium</name>
    <dbReference type="NCBI Taxonomy" id="118510"/>
    <lineage>
        <taxon>Eukaryota</taxon>
        <taxon>Viridiplantae</taxon>
        <taxon>Streptophyta</taxon>
        <taxon>Embryophyta</taxon>
        <taxon>Tracheophyta</taxon>
        <taxon>Spermatophyta</taxon>
        <taxon>Magnoliopsida</taxon>
        <taxon>eudicotyledons</taxon>
        <taxon>Gunneridae</taxon>
        <taxon>Pentapetalae</taxon>
        <taxon>asterids</taxon>
        <taxon>campanulids</taxon>
        <taxon>Asterales</taxon>
        <taxon>Asteraceae</taxon>
        <taxon>Asteroideae</taxon>
        <taxon>Anthemideae</taxon>
        <taxon>Anthemidinae</taxon>
        <taxon>Tanacetum</taxon>
    </lineage>
</organism>
<evidence type="ECO:0000259" key="5">
    <source>
        <dbReference type="Pfam" id="PF13976"/>
    </source>
</evidence>
<feature type="region of interest" description="Disordered" evidence="2">
    <location>
        <begin position="600"/>
        <end position="664"/>
    </location>
</feature>
<dbReference type="InterPro" id="IPR005162">
    <property type="entry name" value="Retrotrans_gag_dom"/>
</dbReference>
<dbReference type="InterPro" id="IPR054722">
    <property type="entry name" value="PolX-like_BBD"/>
</dbReference>
<proteinExistence type="predicted"/>
<evidence type="ECO:0000313" key="7">
    <source>
        <dbReference type="EMBL" id="GEU70556.1"/>
    </source>
</evidence>
<gene>
    <name evidence="7" type="ORF">Tci_042534</name>
</gene>
<name>A0A6L2M972_TANCI</name>
<dbReference type="PANTHER" id="PTHR33067:SF9">
    <property type="entry name" value="RNA-DIRECTED DNA POLYMERASE"/>
    <property type="match status" value="1"/>
</dbReference>
<feature type="domain" description="Reverse transcriptase Ty1/copia-type" evidence="4">
    <location>
        <begin position="960"/>
        <end position="1032"/>
    </location>
</feature>
<reference evidence="7" key="1">
    <citation type="journal article" date="2019" name="Sci. Rep.">
        <title>Draft genome of Tanacetum cinerariifolium, the natural source of mosquito coil.</title>
        <authorList>
            <person name="Yamashiro T."/>
            <person name="Shiraishi A."/>
            <person name="Satake H."/>
            <person name="Nakayama K."/>
        </authorList>
    </citation>
    <scope>NUCLEOTIDE SEQUENCE</scope>
</reference>
<evidence type="ECO:0000256" key="2">
    <source>
        <dbReference type="SAM" id="MobiDB-lite"/>
    </source>
</evidence>
<feature type="region of interest" description="Disordered" evidence="2">
    <location>
        <begin position="148"/>
        <end position="173"/>
    </location>
</feature>
<sequence>MEDGSRDSPLMLATGRYPQWRSWFLRYIDTRPNVKTPMNMSPTNKAYFEVEKEAIHLILTRIRDEIYSTVDACQTAQEMWEAIERLQQEWSRFMTIVKQQHKLVEVSYHKLFDILKQYQKEVNELRAERLARNANPLALVATAQANQDPYYQTSKSQKSYSPSSKTLNSNDPEQAQMDKEMQKNLALIAKYFKKIYKPTNNNLKTFSNSRNNNVDMSPRYKNDNQSGKFRNQRKMNVAGAKENVGSPIVQQFRIQCFNYKEFGHFSKECRKPKRVKDFAYHKEKMLLYKQAEKGIPLQAEDYDWLEDMDEEIDEQELEAHIQLYGKDSGNDQNDVESDDERIALASLIANLKLDTNFEKYKAFNNHTIDYDKLKRKLNVTLGQLAQKDIETKEGLKLKSYEILVVKEKHDELIKHSLLTKSHYEGLVKQKTKDMKILIQTCLMPLSLKTQNDSFIFVHELKQGMHADLKYVESLEKEIEELESDKAEFSNMYDMILQEYLKAQLQVKNIAISELKKLIKKGKGKSVETKFDKPSVVRQPNAQRIPKLSVLEGLSKPVTAQTLPQTARQAVSNTNVLKPGMYRIKNRTTQTRARQLPQTFRNTNPHVSTSTGVNHKTNVSRPQLRSNQMKDKVMPNNSQVKPKKTQVEDHPRIPSISNKNKTVTASNDRLNSRTLNANIVQLILFIVDSRCTKHMMGNLKLCNFVEKFFGTVCFGNDQFAPILGYGDLVQGNITINRVYYIEGLNHNLFLVGQFCDADLEVAFWKSTCFVRDLQGNDLLIGNRGSDLFTISLQESTSSTPLCLMAKVSPTQAWLWHRRISHLNFNYINLLIKKDVVIGLPKLKFFKDQLCSFYEVSKAKRISFKSKVVPSSKGRLNLLHMDLCGPIRVASINGKKYILRYRVLKQDTQCIFKEEGIEHQTSTTQTPKQNGVVKRRNHAHVPSQKELDPLSGPLYDEFFTTAKGCAQKEDIDFEESFALVARLEAVWIFKAYAAHKSFPIYQMDMKTAFINGPLKEKVYVAQLDVFVNLDHPEKLDVKEAGLTAVSSAEAEYVALSASYAQVMWMRTQLQDYGLNYNNIPLYCDFQTEYQLADMFTKALPEDRFKYLVRRIGMRCLTPAEMEVLCMRTRSSSNLIVEYFAILKRRNRRCSKQIVKPELRTIVETPVANMVDTRTMSELLQAPTEGYGDAIVIPAILAENFKLKVGLLSGPPGLGLKKNPPRSIHTWEDLVSKFVNYFFPPSKTTNLKNDIMIFQQRFDETFSEAWDRLKDILHKCPHHGFLEWYQIDTFYNALTQSDQDSLNAAADGNLLNRNPQDALTIIENKSKVPIEETYVTCGGPHPYYECLAAGGNNFDACAAVGPYNQGGNGYRPQGDPNYHTSNQMGPPGFPPPNGQNNQNYNWNINYQAPLNQAQVGPSNDFSNNLKTNDVNMRAMQNQISNIKTELKNEFKTTMLNQNNELRNMMSNEIKHMMSSFIQMQSPSSSGSLPSNTVANLRGDLKAITNRSGVTYDGPTIPPTPFLLSKEVERETEATKDKVQTTSSKKLEECLTLDDLGASINLMPLSVWKKLSLLDLTHTRMTLELANRSVSYPVGVPLILGKPFLRMVLALINVHGEELTLRVNDEAITFKVRHTSRYSYNYYEESVNRIDVIDVSCEEYAQEVLGFSDSLTSKNPTHSDPIIASSPSFTPFEGSDFIWKK</sequence>
<feature type="coiled-coil region" evidence="1">
    <location>
        <begin position="464"/>
        <end position="498"/>
    </location>
</feature>
<dbReference type="Pfam" id="PF22936">
    <property type="entry name" value="Pol_BBD"/>
    <property type="match status" value="1"/>
</dbReference>
<feature type="domain" description="Retrovirus-related Pol polyprotein from transposon TNT 1-94-like beta-barrel" evidence="6">
    <location>
        <begin position="684"/>
        <end position="755"/>
    </location>
</feature>
<dbReference type="Pfam" id="PF13976">
    <property type="entry name" value="gag_pre-integrs"/>
    <property type="match status" value="1"/>
</dbReference>
<dbReference type="InterPro" id="IPR025724">
    <property type="entry name" value="GAG-pre-integrase_dom"/>
</dbReference>
<dbReference type="EMBL" id="BKCJ010006136">
    <property type="protein sequence ID" value="GEU70556.1"/>
    <property type="molecule type" value="Genomic_DNA"/>
</dbReference>
<feature type="compositionally biased region" description="Polar residues" evidence="2">
    <location>
        <begin position="654"/>
        <end position="664"/>
    </location>
</feature>
<evidence type="ECO:0000259" key="4">
    <source>
        <dbReference type="Pfam" id="PF07727"/>
    </source>
</evidence>
<feature type="compositionally biased region" description="Polar residues" evidence="2">
    <location>
        <begin position="203"/>
        <end position="215"/>
    </location>
</feature>
<evidence type="ECO:0000259" key="6">
    <source>
        <dbReference type="Pfam" id="PF22936"/>
    </source>
</evidence>
<comment type="caution">
    <text evidence="7">The sequence shown here is derived from an EMBL/GenBank/DDBJ whole genome shotgun (WGS) entry which is preliminary data.</text>
</comment>
<feature type="domain" description="Retrotransposon gag" evidence="3">
    <location>
        <begin position="1216"/>
        <end position="1292"/>
    </location>
</feature>
<evidence type="ECO:0000256" key="1">
    <source>
        <dbReference type="SAM" id="Coils"/>
    </source>
</evidence>
<dbReference type="Pfam" id="PF03732">
    <property type="entry name" value="Retrotrans_gag"/>
    <property type="match status" value="1"/>
</dbReference>
<dbReference type="CDD" id="cd00303">
    <property type="entry name" value="retropepsin_like"/>
    <property type="match status" value="1"/>
</dbReference>
<feature type="compositionally biased region" description="Polar residues" evidence="2">
    <location>
        <begin position="600"/>
        <end position="626"/>
    </location>
</feature>
<dbReference type="GO" id="GO:0003676">
    <property type="term" value="F:nucleic acid binding"/>
    <property type="evidence" value="ECO:0007669"/>
    <property type="project" value="InterPro"/>
</dbReference>
<feature type="domain" description="GAG-pre-integrase" evidence="5">
    <location>
        <begin position="786"/>
        <end position="856"/>
    </location>
</feature>
<feature type="compositionally biased region" description="Low complexity" evidence="2">
    <location>
        <begin position="149"/>
        <end position="166"/>
    </location>
</feature>
<keyword evidence="1" id="KW-0175">Coiled coil</keyword>